<dbReference type="GO" id="GO:0008137">
    <property type="term" value="F:NADH dehydrogenase (ubiquinone) activity"/>
    <property type="evidence" value="ECO:0007669"/>
    <property type="project" value="UniProtKB-UniRule"/>
</dbReference>
<dbReference type="Proteomes" id="UP000594001">
    <property type="component" value="Chromosome"/>
</dbReference>
<sequence>MFQPVLAYGFSSLILLGALGVVLFRKPVYSVLSLIFAFLNASALYILLGAEFVALSTVIIYVGAVSVLLLFVVMTLTQTDERFVLSKLKPYRYWIFGMGAIFVAELILLLQVPQSSRVSDHDVSNIKSIGRVLYTQYGLIFQCCAVVLLVAMVSAVIVTFQSRSVKHVKRQNSTDQINRKPEDVLQMVKVKRGEGI</sequence>
<name>A0A7L9RTI5_9PROT</name>
<dbReference type="Pfam" id="PF00499">
    <property type="entry name" value="Oxidored_q3"/>
    <property type="match status" value="1"/>
</dbReference>
<dbReference type="PANTHER" id="PTHR33269">
    <property type="entry name" value="NADH-UBIQUINONE OXIDOREDUCTASE CHAIN 6"/>
    <property type="match status" value="1"/>
</dbReference>
<keyword evidence="4" id="KW-1185">Reference proteome</keyword>
<keyword evidence="2" id="KW-0472">Membrane</keyword>
<dbReference type="GO" id="GO:0016491">
    <property type="term" value="F:oxidoreductase activity"/>
    <property type="evidence" value="ECO:0007669"/>
    <property type="project" value="UniProtKB-KW"/>
</dbReference>
<comment type="catalytic activity">
    <reaction evidence="2">
        <text>a quinone + NADH + 5 H(+)(in) = a quinol + NAD(+) + 4 H(+)(out)</text>
        <dbReference type="Rhea" id="RHEA:57888"/>
        <dbReference type="ChEBI" id="CHEBI:15378"/>
        <dbReference type="ChEBI" id="CHEBI:24646"/>
        <dbReference type="ChEBI" id="CHEBI:57540"/>
        <dbReference type="ChEBI" id="CHEBI:57945"/>
        <dbReference type="ChEBI" id="CHEBI:132124"/>
    </reaction>
</comment>
<dbReference type="PANTHER" id="PTHR33269:SF17">
    <property type="entry name" value="NADH-UBIQUINONE OXIDOREDUCTASE CHAIN 6"/>
    <property type="match status" value="1"/>
</dbReference>
<dbReference type="GO" id="GO:0048038">
    <property type="term" value="F:quinone binding"/>
    <property type="evidence" value="ECO:0007669"/>
    <property type="project" value="UniProtKB-UniRule"/>
</dbReference>
<dbReference type="InterPro" id="IPR042106">
    <property type="entry name" value="Nuo/plastoQ_OxRdtase_6_NuoJ"/>
</dbReference>
<proteinExistence type="inferred from homology"/>
<dbReference type="KEGG" id="pbal:CPBP_00612"/>
<comment type="function">
    <text evidence="2">NDH-1 shuttles electrons from NADH, via FMN and iron-sulfur (Fe-S) centers, to quinones in the respiratory chain. Couples the redox reaction to proton translocation (for every two electrons transferred, four hydrogen ions are translocated across the cytoplasmic membrane), and thus conserves the redox energy in a proton gradient.</text>
</comment>
<protein>
    <recommendedName>
        <fullName evidence="2">NADH-quinone oxidoreductase subunit J</fullName>
        <ecNumber evidence="2">7.1.1.-</ecNumber>
    </recommendedName>
</protein>
<dbReference type="EMBL" id="CP054719">
    <property type="protein sequence ID" value="QOL19841.1"/>
    <property type="molecule type" value="Genomic_DNA"/>
</dbReference>
<feature type="transmembrane region" description="Helical" evidence="2">
    <location>
        <begin position="93"/>
        <end position="112"/>
    </location>
</feature>
<evidence type="ECO:0000256" key="2">
    <source>
        <dbReference type="RuleBase" id="RU004429"/>
    </source>
</evidence>
<keyword evidence="2" id="KW-1003">Cell membrane</keyword>
<keyword evidence="3" id="KW-0560">Oxidoreductase</keyword>
<gene>
    <name evidence="3" type="primary">nuoJ</name>
    <name evidence="3" type="ORF">CPBP_00612</name>
</gene>
<keyword evidence="2" id="KW-0874">Quinone</keyword>
<comment type="subcellular location">
    <subcellularLocation>
        <location evidence="2">Cell membrane</location>
        <topology evidence="2">Multi-pass membrane protein</topology>
    </subcellularLocation>
</comment>
<keyword evidence="2" id="KW-0812">Transmembrane</keyword>
<keyword evidence="2" id="KW-1133">Transmembrane helix</keyword>
<feature type="transmembrane region" description="Helical" evidence="2">
    <location>
        <begin position="6"/>
        <end position="24"/>
    </location>
</feature>
<dbReference type="Gene3D" id="1.20.120.1200">
    <property type="entry name" value="NADH-ubiquinone/plastoquinone oxidoreductase chain 6, subunit NuoJ"/>
    <property type="match status" value="1"/>
</dbReference>
<evidence type="ECO:0000256" key="1">
    <source>
        <dbReference type="ARBA" id="ARBA00005698"/>
    </source>
</evidence>
<comment type="similarity">
    <text evidence="1 2">Belongs to the complex I subunit 6 family.</text>
</comment>
<evidence type="ECO:0000313" key="4">
    <source>
        <dbReference type="Proteomes" id="UP000594001"/>
    </source>
</evidence>
<keyword evidence="2" id="KW-0520">NAD</keyword>
<evidence type="ECO:0000313" key="3">
    <source>
        <dbReference type="EMBL" id="QOL19841.1"/>
    </source>
</evidence>
<dbReference type="EC" id="7.1.1.-" evidence="2"/>
<feature type="transmembrane region" description="Helical" evidence="2">
    <location>
        <begin position="54"/>
        <end position="73"/>
    </location>
</feature>
<organism evidence="3 4">
    <name type="scientific">Candidatus Bodocaedibacter vickermanii</name>
    <dbReference type="NCBI Taxonomy" id="2741701"/>
    <lineage>
        <taxon>Bacteria</taxon>
        <taxon>Pseudomonadati</taxon>
        <taxon>Pseudomonadota</taxon>
        <taxon>Alphaproteobacteria</taxon>
        <taxon>Holosporales</taxon>
        <taxon>Candidatus Paracaedibacteraceae</taxon>
        <taxon>Candidatus Bodocaedibacter</taxon>
    </lineage>
</organism>
<feature type="transmembrane region" description="Helical" evidence="2">
    <location>
        <begin position="139"/>
        <end position="160"/>
    </location>
</feature>
<dbReference type="InterPro" id="IPR001457">
    <property type="entry name" value="NADH_UbQ/plastoQ_OxRdtase_su6"/>
</dbReference>
<accession>A0A7L9RTI5</accession>
<dbReference type="GO" id="GO:0005886">
    <property type="term" value="C:plasma membrane"/>
    <property type="evidence" value="ECO:0007669"/>
    <property type="project" value="UniProtKB-SubCell"/>
</dbReference>
<dbReference type="NCBIfam" id="NF005164">
    <property type="entry name" value="PRK06638.1-4"/>
    <property type="match status" value="1"/>
</dbReference>
<dbReference type="AlphaFoldDB" id="A0A7L9RTI5"/>
<reference evidence="3 4" key="1">
    <citation type="submission" date="2020-06" db="EMBL/GenBank/DDBJ databases">
        <title>The endosymbiont of the kinetoplastid Bodo saltans is a Paracaedibacter-like alpha-proteobacterium possessing a putative toxin-antitoxin system.</title>
        <authorList>
            <person name="Midha S."/>
            <person name="Rigden D.J."/>
            <person name="Siozios S."/>
            <person name="Hurst G.D.D."/>
            <person name="Jackson A.P."/>
        </authorList>
    </citation>
    <scope>NUCLEOTIDE SEQUENCE [LARGE SCALE GENOMIC DNA]</scope>
    <source>
        <strain evidence="3">Lake Konstanz</strain>
    </source>
</reference>
<dbReference type="RefSeq" id="WP_350332583.1">
    <property type="nucleotide sequence ID" value="NZ_CP054719.1"/>
</dbReference>
<feature type="transmembrane region" description="Helical" evidence="2">
    <location>
        <begin position="31"/>
        <end position="48"/>
    </location>
</feature>